<evidence type="ECO:0000256" key="2">
    <source>
        <dbReference type="ARBA" id="ARBA00004814"/>
    </source>
</evidence>
<dbReference type="Gene3D" id="3.50.50.60">
    <property type="entry name" value="FAD/NAD(P)-binding domain"/>
    <property type="match status" value="1"/>
</dbReference>
<keyword evidence="11" id="KW-1185">Reference proteome</keyword>
<evidence type="ECO:0000259" key="9">
    <source>
        <dbReference type="Pfam" id="PF01593"/>
    </source>
</evidence>
<comment type="pathway">
    <text evidence="2">Plant hormone metabolism; auxin biosynthesis.</text>
</comment>
<dbReference type="PANTHER" id="PTHR10742">
    <property type="entry name" value="FLAVIN MONOAMINE OXIDASE"/>
    <property type="match status" value="1"/>
</dbReference>
<dbReference type="InterPro" id="IPR036188">
    <property type="entry name" value="FAD/NAD-bd_sf"/>
</dbReference>
<evidence type="ECO:0000313" key="10">
    <source>
        <dbReference type="EMBL" id="MEF3081981.1"/>
    </source>
</evidence>
<dbReference type="PRINTS" id="PR00757">
    <property type="entry name" value="AMINEOXDASEF"/>
</dbReference>
<dbReference type="EMBL" id="JAZHBM010000002">
    <property type="protein sequence ID" value="MEF3081981.1"/>
    <property type="molecule type" value="Genomic_DNA"/>
</dbReference>
<protein>
    <recommendedName>
        <fullName evidence="5">Tryptophan 2-monooxygenase</fullName>
        <ecNumber evidence="4">1.13.12.3</ecNumber>
    </recommendedName>
</protein>
<dbReference type="InterPro" id="IPR050281">
    <property type="entry name" value="Flavin_monoamine_oxidase"/>
</dbReference>
<dbReference type="Proteomes" id="UP001358324">
    <property type="component" value="Unassembled WGS sequence"/>
</dbReference>
<dbReference type="SUPFAM" id="SSF51905">
    <property type="entry name" value="FAD/NAD(P)-binding domain"/>
    <property type="match status" value="1"/>
</dbReference>
<dbReference type="Gene3D" id="1.10.405.10">
    <property type="entry name" value="Guanine Nucleotide Dissociation Inhibitor, domain 1"/>
    <property type="match status" value="1"/>
</dbReference>
<dbReference type="InterPro" id="IPR002937">
    <property type="entry name" value="Amino_oxidase"/>
</dbReference>
<evidence type="ECO:0000256" key="6">
    <source>
        <dbReference type="ARBA" id="ARBA00023002"/>
    </source>
</evidence>
<reference evidence="10 11" key="1">
    <citation type="submission" date="2024-01" db="EMBL/GenBank/DDBJ databases">
        <title>Novel species of the genus Luteimonas isolated from rivers.</title>
        <authorList>
            <person name="Lu H."/>
        </authorList>
    </citation>
    <scope>NUCLEOTIDE SEQUENCE [LARGE SCALE GENOMIC DNA]</scope>
    <source>
        <strain evidence="10 11">SMYT11W</strain>
    </source>
</reference>
<proteinExistence type="inferred from homology"/>
<evidence type="ECO:0000256" key="4">
    <source>
        <dbReference type="ARBA" id="ARBA00012535"/>
    </source>
</evidence>
<comment type="cofactor">
    <cofactor evidence="1">
        <name>FAD</name>
        <dbReference type="ChEBI" id="CHEBI:57692"/>
    </cofactor>
</comment>
<dbReference type="GO" id="GO:0016491">
    <property type="term" value="F:oxidoreductase activity"/>
    <property type="evidence" value="ECO:0007669"/>
    <property type="project" value="UniProtKB-KW"/>
</dbReference>
<dbReference type="RefSeq" id="WP_332077742.1">
    <property type="nucleotide sequence ID" value="NZ_JAZHBM010000002.1"/>
</dbReference>
<evidence type="ECO:0000256" key="1">
    <source>
        <dbReference type="ARBA" id="ARBA00001974"/>
    </source>
</evidence>
<dbReference type="PANTHER" id="PTHR10742:SF410">
    <property type="entry name" value="LYSINE-SPECIFIC HISTONE DEMETHYLASE 2"/>
    <property type="match status" value="1"/>
</dbReference>
<evidence type="ECO:0000256" key="5">
    <source>
        <dbReference type="ARBA" id="ARBA00017871"/>
    </source>
</evidence>
<dbReference type="Gene3D" id="3.90.660.10">
    <property type="match status" value="1"/>
</dbReference>
<evidence type="ECO:0000313" key="11">
    <source>
        <dbReference type="Proteomes" id="UP001358324"/>
    </source>
</evidence>
<dbReference type="Pfam" id="PF01593">
    <property type="entry name" value="Amino_oxidase"/>
    <property type="match status" value="1"/>
</dbReference>
<comment type="catalytic activity">
    <reaction evidence="8">
        <text>L-tryptophan + O2 = indole-3-acetamide + CO2 + H2O</text>
        <dbReference type="Rhea" id="RHEA:16165"/>
        <dbReference type="ChEBI" id="CHEBI:15377"/>
        <dbReference type="ChEBI" id="CHEBI:15379"/>
        <dbReference type="ChEBI" id="CHEBI:16031"/>
        <dbReference type="ChEBI" id="CHEBI:16526"/>
        <dbReference type="ChEBI" id="CHEBI:57912"/>
        <dbReference type="EC" id="1.13.12.3"/>
    </reaction>
</comment>
<accession>A0ABU7WFL3</accession>
<evidence type="ECO:0000256" key="8">
    <source>
        <dbReference type="ARBA" id="ARBA00047321"/>
    </source>
</evidence>
<organism evidence="10 11">
    <name type="scientific">Luteimonas flava</name>
    <dbReference type="NCBI Taxonomy" id="3115822"/>
    <lineage>
        <taxon>Bacteria</taxon>
        <taxon>Pseudomonadati</taxon>
        <taxon>Pseudomonadota</taxon>
        <taxon>Gammaproteobacteria</taxon>
        <taxon>Lysobacterales</taxon>
        <taxon>Lysobacteraceae</taxon>
        <taxon>Luteimonas</taxon>
    </lineage>
</organism>
<gene>
    <name evidence="10" type="ORF">V3391_07110</name>
</gene>
<comment type="similarity">
    <text evidence="3">Belongs to the tryptophan 2-monooxygenase family.</text>
</comment>
<dbReference type="EC" id="1.13.12.3" evidence="4"/>
<sequence length="540" mass="57521">MARSRWMEQVLRMAQAGHSPEDAGTAIAQVADPGNPQDAGRRRALRGAVAGVTTVCAGALAPPLLAAAGSSEARALVARFTRGRGVAVVGAGIAGLACATELARNQIQTRVFEAATRVGGRCWSLRDTFPGQVAERGAEFIGSSHHAMLGYARALDLRLETVDSNTGTGFHHYAGARYSEIEIAAEFREFAGVIREDIEAVGAPNADRFTPQAELFDFMTLDEYLVLYGASGLLRSVLRNAFLAEFGSELDEVSALAFLRFVYGDRRSKFGHGAPGDSLRVVGGNDLIATGLARLLPQPIAHGHRLVAINRQFTGGVRLTFDIGGQRVQSDHDAVVLALPFSVLREVQFGAGIDMPAWKRLAIDGAEMGDASRLLVGFQRPYWRDSGANGSGNADLPYIQNVWETNPSKASRLGAVLAQQVGGAAARALVPASLQSDAAGFLAALEEVLPGARDSATRSRGKIVAATENWRINRNSRGAMPRPQPGYFTRIAHREAAPLGNILFAGDHTSSFYEWQGFMEGAALSGLRAANEACDLMSAH</sequence>
<comment type="caution">
    <text evidence="10">The sequence shown here is derived from an EMBL/GenBank/DDBJ whole genome shotgun (WGS) entry which is preliminary data.</text>
</comment>
<name>A0ABU7WFL3_9GAMM</name>
<keyword evidence="6 10" id="KW-0560">Oxidoreductase</keyword>
<keyword evidence="7" id="KW-0073">Auxin biosynthesis</keyword>
<evidence type="ECO:0000256" key="3">
    <source>
        <dbReference type="ARBA" id="ARBA00005833"/>
    </source>
</evidence>
<feature type="domain" description="Amine oxidase" evidence="9">
    <location>
        <begin position="93"/>
        <end position="532"/>
    </location>
</feature>
<evidence type="ECO:0000256" key="7">
    <source>
        <dbReference type="ARBA" id="ARBA00023070"/>
    </source>
</evidence>
<dbReference type="InterPro" id="IPR001613">
    <property type="entry name" value="Flavin_amine_oxidase"/>
</dbReference>